<dbReference type="Pfam" id="PF13246">
    <property type="entry name" value="Cation_ATPase"/>
    <property type="match status" value="1"/>
</dbReference>
<dbReference type="SUPFAM" id="SSF81660">
    <property type="entry name" value="Metal cation-transporting ATPase, ATP-binding domain N"/>
    <property type="match status" value="1"/>
</dbReference>
<dbReference type="PANTHER" id="PTHR43294:SF20">
    <property type="entry name" value="P-TYPE ATPASE"/>
    <property type="match status" value="1"/>
</dbReference>
<feature type="transmembrane region" description="Helical" evidence="10">
    <location>
        <begin position="837"/>
        <end position="854"/>
    </location>
</feature>
<evidence type="ECO:0000256" key="8">
    <source>
        <dbReference type="ARBA" id="ARBA00023136"/>
    </source>
</evidence>
<proteinExistence type="inferred from homology"/>
<dbReference type="GO" id="GO:0006883">
    <property type="term" value="P:intracellular sodium ion homeostasis"/>
    <property type="evidence" value="ECO:0007669"/>
    <property type="project" value="TreeGrafter"/>
</dbReference>
<dbReference type="InterPro" id="IPR023298">
    <property type="entry name" value="ATPase_P-typ_TM_dom_sf"/>
</dbReference>
<dbReference type="GO" id="GO:1990573">
    <property type="term" value="P:potassium ion import across plasma membrane"/>
    <property type="evidence" value="ECO:0007669"/>
    <property type="project" value="TreeGrafter"/>
</dbReference>
<feature type="transmembrane region" description="Helical" evidence="10">
    <location>
        <begin position="698"/>
        <end position="719"/>
    </location>
</feature>
<comment type="catalytic activity">
    <reaction evidence="9">
        <text>ATP + H2O = ADP + phosphate + H(+)</text>
        <dbReference type="Rhea" id="RHEA:13065"/>
        <dbReference type="ChEBI" id="CHEBI:15377"/>
        <dbReference type="ChEBI" id="CHEBI:15378"/>
        <dbReference type="ChEBI" id="CHEBI:30616"/>
        <dbReference type="ChEBI" id="CHEBI:43474"/>
        <dbReference type="ChEBI" id="CHEBI:456216"/>
    </reaction>
</comment>
<evidence type="ECO:0000256" key="5">
    <source>
        <dbReference type="ARBA" id="ARBA00022840"/>
    </source>
</evidence>
<evidence type="ECO:0000256" key="10">
    <source>
        <dbReference type="SAM" id="Phobius"/>
    </source>
</evidence>
<feature type="transmembrane region" description="Helical" evidence="10">
    <location>
        <begin position="72"/>
        <end position="99"/>
    </location>
</feature>
<evidence type="ECO:0000313" key="13">
    <source>
        <dbReference type="Proteomes" id="UP000293342"/>
    </source>
</evidence>
<comment type="caution">
    <text evidence="12">The sequence shown here is derived from an EMBL/GenBank/DDBJ whole genome shotgun (WGS) entry which is preliminary data.</text>
</comment>
<dbReference type="InterPro" id="IPR004014">
    <property type="entry name" value="ATPase_P-typ_cation-transptr_N"/>
</dbReference>
<evidence type="ECO:0000256" key="2">
    <source>
        <dbReference type="ARBA" id="ARBA00005675"/>
    </source>
</evidence>
<dbReference type="InterPro" id="IPR036412">
    <property type="entry name" value="HAD-like_sf"/>
</dbReference>
<dbReference type="Pfam" id="PF00122">
    <property type="entry name" value="E1-E2_ATPase"/>
    <property type="match status" value="1"/>
</dbReference>
<evidence type="ECO:0000256" key="1">
    <source>
        <dbReference type="ARBA" id="ARBA00004651"/>
    </source>
</evidence>
<dbReference type="GO" id="GO:0005886">
    <property type="term" value="C:plasma membrane"/>
    <property type="evidence" value="ECO:0007669"/>
    <property type="project" value="UniProtKB-SubCell"/>
</dbReference>
<keyword evidence="7 10" id="KW-1133">Transmembrane helix</keyword>
<dbReference type="PROSITE" id="PS00154">
    <property type="entry name" value="ATPASE_E1_E2"/>
    <property type="match status" value="1"/>
</dbReference>
<dbReference type="GO" id="GO:0005524">
    <property type="term" value="F:ATP binding"/>
    <property type="evidence" value="ECO:0007669"/>
    <property type="project" value="UniProtKB-KW"/>
</dbReference>
<comment type="subcellular location">
    <subcellularLocation>
        <location evidence="1">Cell membrane</location>
        <topology evidence="1">Multi-pass membrane protein</topology>
    </subcellularLocation>
</comment>
<feature type="transmembrane region" description="Helical" evidence="10">
    <location>
        <begin position="874"/>
        <end position="895"/>
    </location>
</feature>
<comment type="similarity">
    <text evidence="2">Belongs to the cation transport ATPase (P-type) (TC 3.A.3) family. Type IIA subfamily.</text>
</comment>
<dbReference type="InterPro" id="IPR023299">
    <property type="entry name" value="ATPase_P-typ_cyto_dom_N"/>
</dbReference>
<feature type="transmembrane region" description="Helical" evidence="10">
    <location>
        <begin position="806"/>
        <end position="825"/>
    </location>
</feature>
<dbReference type="SUPFAM" id="SSF81665">
    <property type="entry name" value="Calcium ATPase, transmembrane domain M"/>
    <property type="match status" value="1"/>
</dbReference>
<dbReference type="Gene3D" id="3.40.50.1000">
    <property type="entry name" value="HAD superfamily/HAD-like"/>
    <property type="match status" value="1"/>
</dbReference>
<keyword evidence="8 10" id="KW-0472">Membrane</keyword>
<feature type="transmembrane region" description="Helical" evidence="10">
    <location>
        <begin position="254"/>
        <end position="274"/>
    </location>
</feature>
<keyword evidence="13" id="KW-1185">Reference proteome</keyword>
<sequence length="930" mass="97105">MAASSATEVERAPYTLAAEEVVAAAGSDADAGLSGPEATSRLSSYGPNAIAAEKPPSMWAIAAQQLRDPMNLMLVAVVVVSLLIGELSTGIIVALLILLNIGLGTRQELTARASVDALSNLQVPQARVVRDGEVEMIAATQVVPGDIVQVEAGDIVPADGRIVRSATLEAQEAALTGESAPIAKGAGALASADVGLGDQTNMLFQSTSVTRGTGTIVITATGMQTQMGRIATMLTSVTRTRSPLQRELDSLTKVLGFVAWGSVAVIVVVGLIRGTPGKDLLLLGIAMAISAIPTGMPAFVSGLLSLGAKQLAEAKAVVKNLTDVETLGATSAINTDKTGTLTLNQMMVSTLYANGTWFTVDGEGYRKSGAIRSVAGTAVPDFTRLGLGLALDSDAVVGDDGSVIGDPTEAALVVLAAKLGIDAEETRRTYPRLSEVPFDSEYKFMATFHRVTVDGVEDVIELVKGAPDVVLARCTQAGGPLSGSQVPIAESKDGIAEANERMGRKGLRILAFAARLVADHELTAMTDDPMSLTKGLSFVGLAGIIDPLRTEAKSAVGTALAAGIDVRMITGDHAVTAQAIGEELGLGPGAISGTELATLSDEQLKQHMPELHVFGRVTPQDKLRLARVMQEQGMIVAMTGDAVNDAAALKQADIGVAMGSGSEVTKQAARMVLTDDNFGTLVHAVEIGRRVYDKVVSYVRYQMTQLLSLVFLFLAATVFDINDGVAMTPSMVLFLLFFATAVGVVIIAVDPGDPDVMHRPPRDAGVPITNRSAVIMWICYALVLFIAALLPLVAGPDDPSTSQGTVSMTMTFVVMGLGTTFNAVVNRRDPTSGVTAPIVKAVVIGLIPVVLIFLATQLPTLQSGLLTVSLSPRQWLTCIGLAALLPIVVEVGKVVRRRRRRRRTALRPDHAVAPARAWSAPATAEVGDSQ</sequence>
<dbReference type="GO" id="GO:1902600">
    <property type="term" value="P:proton transmembrane transport"/>
    <property type="evidence" value="ECO:0007669"/>
    <property type="project" value="TreeGrafter"/>
</dbReference>
<dbReference type="Pfam" id="PF00689">
    <property type="entry name" value="Cation_ATPase_C"/>
    <property type="match status" value="1"/>
</dbReference>
<feature type="transmembrane region" description="Helical" evidence="10">
    <location>
        <begin position="731"/>
        <end position="752"/>
    </location>
</feature>
<dbReference type="SMART" id="SM00831">
    <property type="entry name" value="Cation_ATPase_N"/>
    <property type="match status" value="1"/>
</dbReference>
<keyword evidence="4" id="KW-0547">Nucleotide-binding</keyword>
<evidence type="ECO:0000256" key="6">
    <source>
        <dbReference type="ARBA" id="ARBA00022967"/>
    </source>
</evidence>
<organism evidence="12 13">
    <name type="scientific">Kribbella capetownensis</name>
    <dbReference type="NCBI Taxonomy" id="1572659"/>
    <lineage>
        <taxon>Bacteria</taxon>
        <taxon>Bacillati</taxon>
        <taxon>Actinomycetota</taxon>
        <taxon>Actinomycetes</taxon>
        <taxon>Propionibacteriales</taxon>
        <taxon>Kribbellaceae</taxon>
        <taxon>Kribbella</taxon>
    </lineage>
</organism>
<evidence type="ECO:0000256" key="7">
    <source>
        <dbReference type="ARBA" id="ARBA00022989"/>
    </source>
</evidence>
<dbReference type="Proteomes" id="UP000293342">
    <property type="component" value="Unassembled WGS sequence"/>
</dbReference>
<dbReference type="EMBL" id="SJKD01000004">
    <property type="protein sequence ID" value="TCC49173.1"/>
    <property type="molecule type" value="Genomic_DNA"/>
</dbReference>
<keyword evidence="3 10" id="KW-0812">Transmembrane</keyword>
<reference evidence="12 13" key="1">
    <citation type="submission" date="2019-02" db="EMBL/GenBank/DDBJ databases">
        <title>Kribbella capetownensis sp. nov. and Kribbella speibonae sp. nov., isolated from soil.</title>
        <authorList>
            <person name="Curtis S.M."/>
            <person name="Norton I."/>
            <person name="Everest G.J."/>
            <person name="Meyers P.R."/>
        </authorList>
    </citation>
    <scope>NUCLEOTIDE SEQUENCE [LARGE SCALE GENOMIC DNA]</scope>
    <source>
        <strain evidence="12 13">YM53</strain>
    </source>
</reference>
<gene>
    <name evidence="12" type="ORF">E0H75_20655</name>
</gene>
<evidence type="ECO:0000256" key="9">
    <source>
        <dbReference type="ARBA" id="ARBA00049360"/>
    </source>
</evidence>
<dbReference type="GO" id="GO:0030007">
    <property type="term" value="P:intracellular potassium ion homeostasis"/>
    <property type="evidence" value="ECO:0007669"/>
    <property type="project" value="TreeGrafter"/>
</dbReference>
<feature type="transmembrane region" description="Helical" evidence="10">
    <location>
        <begin position="773"/>
        <end position="794"/>
    </location>
</feature>
<dbReference type="Gene3D" id="2.70.150.10">
    <property type="entry name" value="Calcium-transporting ATPase, cytoplasmic transduction domain A"/>
    <property type="match status" value="1"/>
</dbReference>
<dbReference type="GO" id="GO:0005391">
    <property type="term" value="F:P-type sodium:potassium-exchanging transporter activity"/>
    <property type="evidence" value="ECO:0007669"/>
    <property type="project" value="TreeGrafter"/>
</dbReference>
<dbReference type="SUPFAM" id="SSF56784">
    <property type="entry name" value="HAD-like"/>
    <property type="match status" value="1"/>
</dbReference>
<dbReference type="Pfam" id="PF08282">
    <property type="entry name" value="Hydrolase_3"/>
    <property type="match status" value="1"/>
</dbReference>
<dbReference type="PRINTS" id="PR00119">
    <property type="entry name" value="CATATPASE"/>
</dbReference>
<dbReference type="Gene3D" id="3.40.1110.10">
    <property type="entry name" value="Calcium-transporting ATPase, cytoplasmic domain N"/>
    <property type="match status" value="1"/>
</dbReference>
<dbReference type="SFLD" id="SFLDF00027">
    <property type="entry name" value="p-type_atpase"/>
    <property type="match status" value="1"/>
</dbReference>
<dbReference type="NCBIfam" id="TIGR01494">
    <property type="entry name" value="ATPase_P-type"/>
    <property type="match status" value="2"/>
</dbReference>
<feature type="transmembrane region" description="Helical" evidence="10">
    <location>
        <begin position="280"/>
        <end position="306"/>
    </location>
</feature>
<evidence type="ECO:0000256" key="4">
    <source>
        <dbReference type="ARBA" id="ARBA00022741"/>
    </source>
</evidence>
<dbReference type="Pfam" id="PF00690">
    <property type="entry name" value="Cation_ATPase_N"/>
    <property type="match status" value="1"/>
</dbReference>
<dbReference type="SFLD" id="SFLDS00003">
    <property type="entry name" value="Haloacid_Dehalogenase"/>
    <property type="match status" value="1"/>
</dbReference>
<keyword evidence="6" id="KW-1278">Translocase</keyword>
<dbReference type="AlphaFoldDB" id="A0A4R0JPI2"/>
<accession>A0A4R0JPI2</accession>
<dbReference type="InterPro" id="IPR059000">
    <property type="entry name" value="ATPase_P-type_domA"/>
</dbReference>
<dbReference type="GO" id="GO:0036376">
    <property type="term" value="P:sodium ion export across plasma membrane"/>
    <property type="evidence" value="ECO:0007669"/>
    <property type="project" value="TreeGrafter"/>
</dbReference>
<dbReference type="PRINTS" id="PR00120">
    <property type="entry name" value="HATPASE"/>
</dbReference>
<protein>
    <submittedName>
        <fullName evidence="12">Cation-translocating P-type ATPase</fullName>
    </submittedName>
</protein>
<dbReference type="InterPro" id="IPR001757">
    <property type="entry name" value="P_typ_ATPase"/>
</dbReference>
<keyword evidence="5" id="KW-0067">ATP-binding</keyword>
<feature type="domain" description="Cation-transporting P-type ATPase N-terminal" evidence="11">
    <location>
        <begin position="12"/>
        <end position="86"/>
    </location>
</feature>
<dbReference type="SFLD" id="SFLDG00002">
    <property type="entry name" value="C1.7:_P-type_atpase_like"/>
    <property type="match status" value="1"/>
</dbReference>
<evidence type="ECO:0000259" key="11">
    <source>
        <dbReference type="SMART" id="SM00831"/>
    </source>
</evidence>
<dbReference type="InterPro" id="IPR008250">
    <property type="entry name" value="ATPase_P-typ_transduc_dom_A_sf"/>
</dbReference>
<name>A0A4R0JPI2_9ACTN</name>
<evidence type="ECO:0000256" key="3">
    <source>
        <dbReference type="ARBA" id="ARBA00022692"/>
    </source>
</evidence>
<evidence type="ECO:0000313" key="12">
    <source>
        <dbReference type="EMBL" id="TCC49173.1"/>
    </source>
</evidence>
<dbReference type="InterPro" id="IPR044492">
    <property type="entry name" value="P_typ_ATPase_HD_dom"/>
</dbReference>
<dbReference type="PANTHER" id="PTHR43294">
    <property type="entry name" value="SODIUM/POTASSIUM-TRANSPORTING ATPASE SUBUNIT ALPHA"/>
    <property type="match status" value="1"/>
</dbReference>
<dbReference type="InterPro" id="IPR050510">
    <property type="entry name" value="Cation_transp_ATPase_P-type"/>
</dbReference>
<dbReference type="InterPro" id="IPR018303">
    <property type="entry name" value="ATPase_P-typ_P_site"/>
</dbReference>
<dbReference type="GO" id="GO:0016887">
    <property type="term" value="F:ATP hydrolysis activity"/>
    <property type="evidence" value="ECO:0007669"/>
    <property type="project" value="InterPro"/>
</dbReference>
<dbReference type="SUPFAM" id="SSF81653">
    <property type="entry name" value="Calcium ATPase, transduction domain A"/>
    <property type="match status" value="1"/>
</dbReference>
<dbReference type="InterPro" id="IPR023214">
    <property type="entry name" value="HAD_sf"/>
</dbReference>
<dbReference type="InterPro" id="IPR006068">
    <property type="entry name" value="ATPase_P-typ_cation-transptr_C"/>
</dbReference>
<dbReference type="Gene3D" id="1.20.1110.10">
    <property type="entry name" value="Calcium-transporting ATPase, transmembrane domain"/>
    <property type="match status" value="1"/>
</dbReference>
<dbReference type="OrthoDB" id="9814270at2"/>